<feature type="transmembrane region" description="Helical" evidence="1">
    <location>
        <begin position="23"/>
        <end position="41"/>
    </location>
</feature>
<name>A0A9W6MM69_9PROT</name>
<gene>
    <name evidence="2" type="ORF">GCM10017621_00690</name>
</gene>
<evidence type="ECO:0000313" key="2">
    <source>
        <dbReference type="EMBL" id="GLK50561.1"/>
    </source>
</evidence>
<keyword evidence="1" id="KW-0472">Membrane</keyword>
<proteinExistence type="predicted"/>
<dbReference type="AlphaFoldDB" id="A0A9W6MM69"/>
<dbReference type="Proteomes" id="UP001143486">
    <property type="component" value="Unassembled WGS sequence"/>
</dbReference>
<protein>
    <submittedName>
        <fullName evidence="2">Uncharacterized protein</fullName>
    </submittedName>
</protein>
<evidence type="ECO:0000256" key="1">
    <source>
        <dbReference type="SAM" id="Phobius"/>
    </source>
</evidence>
<feature type="transmembrane region" description="Helical" evidence="1">
    <location>
        <begin position="47"/>
        <end position="64"/>
    </location>
</feature>
<reference evidence="2" key="2">
    <citation type="submission" date="2023-01" db="EMBL/GenBank/DDBJ databases">
        <authorList>
            <person name="Sun Q."/>
            <person name="Evtushenko L."/>
        </authorList>
    </citation>
    <scope>NUCLEOTIDE SEQUENCE</scope>
    <source>
        <strain evidence="2">VKM B-1513</strain>
    </source>
</reference>
<dbReference type="RefSeq" id="WP_271184962.1">
    <property type="nucleotide sequence ID" value="NZ_BSFE01000001.1"/>
</dbReference>
<accession>A0A9W6MM69</accession>
<evidence type="ECO:0000313" key="3">
    <source>
        <dbReference type="Proteomes" id="UP001143486"/>
    </source>
</evidence>
<reference evidence="2" key="1">
    <citation type="journal article" date="2014" name="Int. J. Syst. Evol. Microbiol.">
        <title>Complete genome sequence of Corynebacterium casei LMG S-19264T (=DSM 44701T), isolated from a smear-ripened cheese.</title>
        <authorList>
            <consortium name="US DOE Joint Genome Institute (JGI-PGF)"/>
            <person name="Walter F."/>
            <person name="Albersmeier A."/>
            <person name="Kalinowski J."/>
            <person name="Ruckert C."/>
        </authorList>
    </citation>
    <scope>NUCLEOTIDE SEQUENCE</scope>
    <source>
        <strain evidence="2">VKM B-1513</strain>
    </source>
</reference>
<organism evidence="2 3">
    <name type="scientific">Maricaulis virginensis</name>
    <dbReference type="NCBI Taxonomy" id="144022"/>
    <lineage>
        <taxon>Bacteria</taxon>
        <taxon>Pseudomonadati</taxon>
        <taxon>Pseudomonadota</taxon>
        <taxon>Alphaproteobacteria</taxon>
        <taxon>Maricaulales</taxon>
        <taxon>Maricaulaceae</taxon>
        <taxon>Maricaulis</taxon>
    </lineage>
</organism>
<keyword evidence="3" id="KW-1185">Reference proteome</keyword>
<sequence>MTDARQANTDFFASRAGRIVRDVLAALIALAFLGLVIFLAAMLTAAFLVLAGIALLAGGAYWLWRKLRGSPRGSEDDVLVATRGPDGWTVDLGR</sequence>
<comment type="caution">
    <text evidence="2">The sequence shown here is derived from an EMBL/GenBank/DDBJ whole genome shotgun (WGS) entry which is preliminary data.</text>
</comment>
<keyword evidence="1" id="KW-0812">Transmembrane</keyword>
<keyword evidence="1" id="KW-1133">Transmembrane helix</keyword>
<dbReference type="EMBL" id="BSFE01000001">
    <property type="protein sequence ID" value="GLK50561.1"/>
    <property type="molecule type" value="Genomic_DNA"/>
</dbReference>